<evidence type="ECO:0000313" key="3">
    <source>
        <dbReference type="Proteomes" id="UP000474957"/>
    </source>
</evidence>
<protein>
    <submittedName>
        <fullName evidence="2">Nuclear transport factor 2 family protein</fullName>
    </submittedName>
</protein>
<dbReference type="Proteomes" id="UP000474957">
    <property type="component" value="Unassembled WGS sequence"/>
</dbReference>
<gene>
    <name evidence="2" type="ORF">GE300_07900</name>
</gene>
<dbReference type="SUPFAM" id="SSF54427">
    <property type="entry name" value="NTF2-like"/>
    <property type="match status" value="1"/>
</dbReference>
<dbReference type="AlphaFoldDB" id="A0A6L5YZ26"/>
<accession>A0A6L5YZ26</accession>
<organism evidence="2 3">
    <name type="scientific">Halovulum marinum</name>
    <dbReference type="NCBI Taxonomy" id="2662447"/>
    <lineage>
        <taxon>Bacteria</taxon>
        <taxon>Pseudomonadati</taxon>
        <taxon>Pseudomonadota</taxon>
        <taxon>Alphaproteobacteria</taxon>
        <taxon>Rhodobacterales</taxon>
        <taxon>Paracoccaceae</taxon>
        <taxon>Halovulum</taxon>
    </lineage>
</organism>
<proteinExistence type="predicted"/>
<reference evidence="2 3" key="1">
    <citation type="submission" date="2019-10" db="EMBL/GenBank/DDBJ databases">
        <title>Cognatihalovulum marinum gen. nov. sp. nov., a new member of the family Rhodobacteraceae isolated from deep seawater of the Northwest Indian Ocean.</title>
        <authorList>
            <person name="Ruan C."/>
            <person name="Wang J."/>
            <person name="Zheng X."/>
            <person name="Song L."/>
            <person name="Zhu Y."/>
            <person name="Huang Y."/>
            <person name="Lu Z."/>
            <person name="Du W."/>
            <person name="Huang L."/>
            <person name="Dai X."/>
        </authorList>
    </citation>
    <scope>NUCLEOTIDE SEQUENCE [LARGE SCALE GENOMIC DNA]</scope>
    <source>
        <strain evidence="2 3">2CG4</strain>
    </source>
</reference>
<dbReference type="RefSeq" id="WP_154446012.1">
    <property type="nucleotide sequence ID" value="NZ_WIND01000004.1"/>
</dbReference>
<dbReference type="Pfam" id="PF20409">
    <property type="entry name" value="SnoaL_5"/>
    <property type="match status" value="1"/>
</dbReference>
<feature type="domain" description="SnoaL-like" evidence="1">
    <location>
        <begin position="9"/>
        <end position="123"/>
    </location>
</feature>
<dbReference type="InterPro" id="IPR046860">
    <property type="entry name" value="SnoaL_5"/>
</dbReference>
<dbReference type="InterPro" id="IPR032710">
    <property type="entry name" value="NTF2-like_dom_sf"/>
</dbReference>
<dbReference type="Gene3D" id="3.10.450.50">
    <property type="match status" value="1"/>
</dbReference>
<comment type="caution">
    <text evidence="2">The sequence shown here is derived from an EMBL/GenBank/DDBJ whole genome shotgun (WGS) entry which is preliminary data.</text>
</comment>
<sequence length="126" mass="13867">MPSDTLKSVASQLVENCRTGNEEKGLKELYAEDAVSVEAADVDGSGRQVSGLDGIRGKHAWWDEHFEVHSSNVDGPYLHGDDQFSVVFEVDATDKARGARFQMKEVAVYTLNAAGKIAREAFFMRT</sequence>
<dbReference type="EMBL" id="WIND01000004">
    <property type="protein sequence ID" value="MSU89537.1"/>
    <property type="molecule type" value="Genomic_DNA"/>
</dbReference>
<keyword evidence="3" id="KW-1185">Reference proteome</keyword>
<evidence type="ECO:0000259" key="1">
    <source>
        <dbReference type="Pfam" id="PF20409"/>
    </source>
</evidence>
<name>A0A6L5YZ26_9RHOB</name>
<evidence type="ECO:0000313" key="2">
    <source>
        <dbReference type="EMBL" id="MSU89537.1"/>
    </source>
</evidence>